<evidence type="ECO:0000313" key="3">
    <source>
        <dbReference type="Proteomes" id="UP001150641"/>
    </source>
</evidence>
<protein>
    <recommendedName>
        <fullName evidence="4">Type 1 fimbrial protein</fullName>
    </recommendedName>
</protein>
<gene>
    <name evidence="2" type="ORF">MUA00_21135</name>
</gene>
<comment type="caution">
    <text evidence="2">The sequence shown here is derived from an EMBL/GenBank/DDBJ whole genome shotgun (WGS) entry which is preliminary data.</text>
</comment>
<evidence type="ECO:0008006" key="4">
    <source>
        <dbReference type="Google" id="ProtNLM"/>
    </source>
</evidence>
<reference evidence="2" key="1">
    <citation type="submission" date="2022-03" db="EMBL/GenBank/DDBJ databases">
        <title>Proposal of a novel genus Dryocolo and two novel species.</title>
        <authorList>
            <person name="Maddock D.W."/>
            <person name="Brady C.L."/>
            <person name="Denman S."/>
            <person name="Arnold D."/>
        </authorList>
    </citation>
    <scope>NUCLEOTIDE SEQUENCE</scope>
    <source>
        <strain evidence="2">H6W4</strain>
    </source>
</reference>
<proteinExistence type="predicted"/>
<dbReference type="EMBL" id="JALHAP010000082">
    <property type="protein sequence ID" value="MCT4704284.1"/>
    <property type="molecule type" value="Genomic_DNA"/>
</dbReference>
<organism evidence="2 3">
    <name type="scientific">Dryocola boscaweniae</name>
    <dbReference type="NCBI Taxonomy" id="2925397"/>
    <lineage>
        <taxon>Bacteria</taxon>
        <taxon>Pseudomonadati</taxon>
        <taxon>Pseudomonadota</taxon>
        <taxon>Gammaproteobacteria</taxon>
        <taxon>Enterobacterales</taxon>
        <taxon>Enterobacteriaceae</taxon>
        <taxon>Dryocola</taxon>
    </lineage>
</organism>
<dbReference type="RefSeq" id="WP_271124935.1">
    <property type="nucleotide sequence ID" value="NZ_JALHAN010000069.1"/>
</dbReference>
<evidence type="ECO:0000256" key="1">
    <source>
        <dbReference type="SAM" id="SignalP"/>
    </source>
</evidence>
<name>A0A9X3AD22_9ENTR</name>
<keyword evidence="1" id="KW-0732">Signal</keyword>
<sequence length="103" mass="11233">MIKVTFKTFLCIAAFAALSPLSHASPTGGVIHFRGAIVEGGCDIASQERAVKITCNQQGKAVTRTVPYSKLADYTVHSDSTMQTNIRYLDPQRRLALVSVTYQ</sequence>
<evidence type="ECO:0000313" key="2">
    <source>
        <dbReference type="EMBL" id="MCT4704284.1"/>
    </source>
</evidence>
<accession>A0A9X3AD22</accession>
<feature type="signal peptide" evidence="1">
    <location>
        <begin position="1"/>
        <end position="24"/>
    </location>
</feature>
<keyword evidence="3" id="KW-1185">Reference proteome</keyword>
<feature type="chain" id="PRO_5040797619" description="Type 1 fimbrial protein" evidence="1">
    <location>
        <begin position="25"/>
        <end position="103"/>
    </location>
</feature>
<dbReference type="AlphaFoldDB" id="A0A9X3AD22"/>
<dbReference type="Proteomes" id="UP001150641">
    <property type="component" value="Unassembled WGS sequence"/>
</dbReference>